<comment type="caution">
    <text evidence="1">The sequence shown here is derived from an EMBL/GenBank/DDBJ whole genome shotgun (WGS) entry which is preliminary data.</text>
</comment>
<organism evidence="1 2">
    <name type="scientific">Pseudonocardia lutea</name>
    <dbReference type="NCBI Taxonomy" id="2172015"/>
    <lineage>
        <taxon>Bacteria</taxon>
        <taxon>Bacillati</taxon>
        <taxon>Actinomycetota</taxon>
        <taxon>Actinomycetes</taxon>
        <taxon>Pseudonocardiales</taxon>
        <taxon>Pseudonocardiaceae</taxon>
        <taxon>Pseudonocardia</taxon>
    </lineage>
</organism>
<sequence length="261" mass="29571">MTRTRTTKNLADCCSDVTSIAEVVAVLSAIRDLSAEDVVRPEVDGISCFSRLYTIITRNVLDTVEGRKPKRAFKDPEFLTLLDLEFAKRYIAAVKEYEAEDGRPPRSWNVLFERRREPGIGHVNFAAAGVNAHVNYDLTFALLETWRTFPPNEDRRSDYDQVNEIFAEEMDQLREDFDAFLAEVAPDGSAVDRFGNAASDLLVRITRALAWEAAEEVWAHRDPNQADGGPAYRKAYDRMSRRLDRTAWILGWGVLTAPDLP</sequence>
<name>A0ABW1I836_9PSEU</name>
<dbReference type="Pfam" id="PF19458">
    <property type="entry name" value="DUF5995"/>
    <property type="match status" value="1"/>
</dbReference>
<dbReference type="Proteomes" id="UP001596119">
    <property type="component" value="Unassembled WGS sequence"/>
</dbReference>
<dbReference type="RefSeq" id="WP_379565587.1">
    <property type="nucleotide sequence ID" value="NZ_JBHSQK010000018.1"/>
</dbReference>
<keyword evidence="2" id="KW-1185">Reference proteome</keyword>
<proteinExistence type="predicted"/>
<dbReference type="EMBL" id="JBHSQK010000018">
    <property type="protein sequence ID" value="MFC5948542.1"/>
    <property type="molecule type" value="Genomic_DNA"/>
</dbReference>
<reference evidence="2" key="1">
    <citation type="journal article" date="2019" name="Int. J. Syst. Evol. Microbiol.">
        <title>The Global Catalogue of Microorganisms (GCM) 10K type strain sequencing project: providing services to taxonomists for standard genome sequencing and annotation.</title>
        <authorList>
            <consortium name="The Broad Institute Genomics Platform"/>
            <consortium name="The Broad Institute Genome Sequencing Center for Infectious Disease"/>
            <person name="Wu L."/>
            <person name="Ma J."/>
        </authorList>
    </citation>
    <scope>NUCLEOTIDE SEQUENCE [LARGE SCALE GENOMIC DNA]</scope>
    <source>
        <strain evidence="2">CGMCC 4.7397</strain>
    </source>
</reference>
<protein>
    <submittedName>
        <fullName evidence="1">DUF5995 family protein</fullName>
    </submittedName>
</protein>
<dbReference type="InterPro" id="IPR046037">
    <property type="entry name" value="DUF5995"/>
</dbReference>
<gene>
    <name evidence="1" type="ORF">ACFQH9_09690</name>
</gene>
<evidence type="ECO:0000313" key="1">
    <source>
        <dbReference type="EMBL" id="MFC5948542.1"/>
    </source>
</evidence>
<accession>A0ABW1I836</accession>
<evidence type="ECO:0000313" key="2">
    <source>
        <dbReference type="Proteomes" id="UP001596119"/>
    </source>
</evidence>